<gene>
    <name evidence="1" type="ORF">BU25DRAFT_411434</name>
</gene>
<reference evidence="1" key="1">
    <citation type="journal article" date="2020" name="Stud. Mycol.">
        <title>101 Dothideomycetes genomes: a test case for predicting lifestyles and emergence of pathogens.</title>
        <authorList>
            <person name="Haridas S."/>
            <person name="Albert R."/>
            <person name="Binder M."/>
            <person name="Bloem J."/>
            <person name="Labutti K."/>
            <person name="Salamov A."/>
            <person name="Andreopoulos B."/>
            <person name="Baker S."/>
            <person name="Barry K."/>
            <person name="Bills G."/>
            <person name="Bluhm B."/>
            <person name="Cannon C."/>
            <person name="Castanera R."/>
            <person name="Culley D."/>
            <person name="Daum C."/>
            <person name="Ezra D."/>
            <person name="Gonzalez J."/>
            <person name="Henrissat B."/>
            <person name="Kuo A."/>
            <person name="Liang C."/>
            <person name="Lipzen A."/>
            <person name="Lutzoni F."/>
            <person name="Magnuson J."/>
            <person name="Mondo S."/>
            <person name="Nolan M."/>
            <person name="Ohm R."/>
            <person name="Pangilinan J."/>
            <person name="Park H.-J."/>
            <person name="Ramirez L."/>
            <person name="Alfaro M."/>
            <person name="Sun H."/>
            <person name="Tritt A."/>
            <person name="Yoshinaga Y."/>
            <person name="Zwiers L.-H."/>
            <person name="Turgeon B."/>
            <person name="Goodwin S."/>
            <person name="Spatafora J."/>
            <person name="Crous P."/>
            <person name="Grigoriev I."/>
        </authorList>
    </citation>
    <scope>NUCLEOTIDE SEQUENCE</scope>
    <source>
        <strain evidence="1">CBS 525.71</strain>
    </source>
</reference>
<dbReference type="EMBL" id="MU006719">
    <property type="protein sequence ID" value="KAF2626903.1"/>
    <property type="molecule type" value="Genomic_DNA"/>
</dbReference>
<accession>A0ACB6S0H8</accession>
<dbReference type="Proteomes" id="UP000799754">
    <property type="component" value="Unassembled WGS sequence"/>
</dbReference>
<name>A0ACB6S0H8_9PLEO</name>
<evidence type="ECO:0000313" key="1">
    <source>
        <dbReference type="EMBL" id="KAF2626903.1"/>
    </source>
</evidence>
<evidence type="ECO:0000313" key="2">
    <source>
        <dbReference type="Proteomes" id="UP000799754"/>
    </source>
</evidence>
<comment type="caution">
    <text evidence="1">The sequence shown here is derived from an EMBL/GenBank/DDBJ whole genome shotgun (WGS) entry which is preliminary data.</text>
</comment>
<keyword evidence="2" id="KW-1185">Reference proteome</keyword>
<sequence length="51" mass="5725">MAEDKALEEQRIAEEESGPLIKKAVLGKKKEDGDGVVKRPVIGMKSKFKRR</sequence>
<proteinExistence type="predicted"/>
<organism evidence="1 2">
    <name type="scientific">Macroventuria anomochaeta</name>
    <dbReference type="NCBI Taxonomy" id="301207"/>
    <lineage>
        <taxon>Eukaryota</taxon>
        <taxon>Fungi</taxon>
        <taxon>Dikarya</taxon>
        <taxon>Ascomycota</taxon>
        <taxon>Pezizomycotina</taxon>
        <taxon>Dothideomycetes</taxon>
        <taxon>Pleosporomycetidae</taxon>
        <taxon>Pleosporales</taxon>
        <taxon>Pleosporineae</taxon>
        <taxon>Didymellaceae</taxon>
        <taxon>Macroventuria</taxon>
    </lineage>
</organism>
<protein>
    <submittedName>
        <fullName evidence="1">Uncharacterized protein</fullName>
    </submittedName>
</protein>